<protein>
    <recommendedName>
        <fullName evidence="3">Lipoprotein</fullName>
    </recommendedName>
</protein>
<dbReference type="AlphaFoldDB" id="A0A2N3U8K8"/>
<reference evidence="1 2" key="1">
    <citation type="submission" date="2017-12" db="EMBL/GenBank/DDBJ databases">
        <title>Genomic Encyclopedia of Type Strains, Phase III (KMG-III): the genomes of soil and plant-associated and newly described type strains.</title>
        <authorList>
            <person name="Whitman W."/>
        </authorList>
    </citation>
    <scope>NUCLEOTIDE SEQUENCE [LARGE SCALE GENOMIC DNA]</scope>
    <source>
        <strain evidence="1 2">LP43</strain>
    </source>
</reference>
<accession>A0A2N3U8K8</accession>
<dbReference type="RefSeq" id="WP_101445430.1">
    <property type="nucleotide sequence ID" value="NZ_PJMU01000003.1"/>
</dbReference>
<evidence type="ECO:0008006" key="3">
    <source>
        <dbReference type="Google" id="ProtNLM"/>
    </source>
</evidence>
<evidence type="ECO:0000313" key="2">
    <source>
        <dbReference type="Proteomes" id="UP000233782"/>
    </source>
</evidence>
<proteinExistence type="predicted"/>
<evidence type="ECO:0000313" key="1">
    <source>
        <dbReference type="EMBL" id="PKV63064.1"/>
    </source>
</evidence>
<name>A0A2N3U8K8_9BACT</name>
<dbReference type="OrthoDB" id="1342421at2"/>
<keyword evidence="2" id="KW-1185">Reference proteome</keyword>
<dbReference type="PROSITE" id="PS51257">
    <property type="entry name" value="PROKAR_LIPOPROTEIN"/>
    <property type="match status" value="1"/>
</dbReference>
<dbReference type="Proteomes" id="UP000233782">
    <property type="component" value="Unassembled WGS sequence"/>
</dbReference>
<organism evidence="1 2">
    <name type="scientific">Pontibacter ramchanderi</name>
    <dbReference type="NCBI Taxonomy" id="1179743"/>
    <lineage>
        <taxon>Bacteria</taxon>
        <taxon>Pseudomonadati</taxon>
        <taxon>Bacteroidota</taxon>
        <taxon>Cytophagia</taxon>
        <taxon>Cytophagales</taxon>
        <taxon>Hymenobacteraceae</taxon>
        <taxon>Pontibacter</taxon>
    </lineage>
</organism>
<dbReference type="EMBL" id="PJMU01000003">
    <property type="protein sequence ID" value="PKV63064.1"/>
    <property type="molecule type" value="Genomic_DNA"/>
</dbReference>
<gene>
    <name evidence="1" type="ORF">BD749_2901</name>
</gene>
<sequence length="143" mass="16047">MKTNLKTWVVSGILSLLLTGCIEKEDDYISKYCPGSCTEVTGRVLRAASGQPIPGMQILATWDNRKSFKEGIGGTVRKKAVAHSDNDGSYTLRFLLRDEEMMEGEIEIVPQGRGCNETNCQRYTLYSSELKRDTTFTHDFVIN</sequence>
<comment type="caution">
    <text evidence="1">The sequence shown here is derived from an EMBL/GenBank/DDBJ whole genome shotgun (WGS) entry which is preliminary data.</text>
</comment>